<reference evidence="3 4" key="1">
    <citation type="journal article" date="2012" name="PLoS Pathog.">
        <title>The genome of the obligate intracellular parasite Trachipleistophora hominis: new insights into microsporidian genome dynamics and reductive evolution.</title>
        <authorList>
            <person name="Heinz E."/>
            <person name="Williams T.A."/>
            <person name="Nakjang S."/>
            <person name="Noel C.J."/>
            <person name="Swan D.C."/>
            <person name="Goldberg A.V."/>
            <person name="Harris S.R."/>
            <person name="Weinmaier T."/>
            <person name="Markert S."/>
            <person name="Becher D."/>
            <person name="Bernhardt J."/>
            <person name="Dagan T."/>
            <person name="Hacker C."/>
            <person name="Lucocq J.M."/>
            <person name="Schweder T."/>
            <person name="Rattei T."/>
            <person name="Hall N."/>
            <person name="Hirt R.P."/>
            <person name="Embley T.M."/>
        </authorList>
    </citation>
    <scope>NUCLEOTIDE SEQUENCE [LARGE SCALE GENOMIC DNA]</scope>
</reference>
<dbReference type="Proteomes" id="UP000011185">
    <property type="component" value="Unassembled WGS sequence"/>
</dbReference>
<dbReference type="HOGENOM" id="CLU_628795_0_0_1"/>
<sequence>MELMLRLLIVVLLVMHVQCGEVKSSDCDPSRVLLNINNASEVLNKRVPVSIEDGTVHPVSPSDVVGLTMLICKTMMGFMQLWKHIDKAVKAGGQSYALDMSLAESKYRRSTLITEVKVFVELFSFTMPFPEPERVNRFKVHVDAMKFIKDRSLTEWEIDMQALVLYVDDFYTVCRVASNLCKCAFGAVSLCVRPEYDSFKRMLSDSPISLFNELEKLKVASRGTASACELKQPGEFIRWLGMLSRLRKAFVNYLMARSGRLRGVVEVCRVAKAVEKDIKELESEYNAYLDSQEGTIMSFLRSWNIIGEREPLFIEGILLRDVYKACEDKFVDSVESLRKKGNTDVVALMISLMESGGTYSLQLSRSREQFWEWREEVKKDKRSINVPLDNWICEFRLNYDSDFKSRDNQYEEEELFKYMYQTIAERVDKCWFNSTLYRVVKKKVV</sequence>
<feature type="signal peptide" evidence="2">
    <location>
        <begin position="1"/>
        <end position="19"/>
    </location>
</feature>
<evidence type="ECO:0000313" key="4">
    <source>
        <dbReference type="Proteomes" id="UP000011185"/>
    </source>
</evidence>
<feature type="coiled-coil region" evidence="1">
    <location>
        <begin position="264"/>
        <end position="291"/>
    </location>
</feature>
<gene>
    <name evidence="3" type="ORF">THOM_0957</name>
</gene>
<name>L7JX76_TRAHO</name>
<keyword evidence="2" id="KW-0732">Signal</keyword>
<dbReference type="EMBL" id="JH993882">
    <property type="protein sequence ID" value="ELQ76073.1"/>
    <property type="molecule type" value="Genomic_DNA"/>
</dbReference>
<protein>
    <submittedName>
        <fullName evidence="3">Uncharacterized protein</fullName>
    </submittedName>
</protein>
<evidence type="ECO:0000256" key="1">
    <source>
        <dbReference type="SAM" id="Coils"/>
    </source>
</evidence>
<proteinExistence type="predicted"/>
<dbReference type="VEuPathDB" id="MicrosporidiaDB:THOM_0957"/>
<evidence type="ECO:0000256" key="2">
    <source>
        <dbReference type="SAM" id="SignalP"/>
    </source>
</evidence>
<organism evidence="3 4">
    <name type="scientific">Trachipleistophora hominis</name>
    <name type="common">Microsporidian parasite</name>
    <dbReference type="NCBI Taxonomy" id="72359"/>
    <lineage>
        <taxon>Eukaryota</taxon>
        <taxon>Fungi</taxon>
        <taxon>Fungi incertae sedis</taxon>
        <taxon>Microsporidia</taxon>
        <taxon>Pleistophoridae</taxon>
        <taxon>Trachipleistophora</taxon>
    </lineage>
</organism>
<dbReference type="InParanoid" id="L7JX76"/>
<feature type="chain" id="PRO_5003978849" evidence="2">
    <location>
        <begin position="20"/>
        <end position="445"/>
    </location>
</feature>
<keyword evidence="1" id="KW-0175">Coiled coil</keyword>
<accession>L7JX76</accession>
<evidence type="ECO:0000313" key="3">
    <source>
        <dbReference type="EMBL" id="ELQ76073.1"/>
    </source>
</evidence>
<keyword evidence="4" id="KW-1185">Reference proteome</keyword>
<dbReference type="AlphaFoldDB" id="L7JX76"/>